<feature type="region of interest" description="Disordered" evidence="1">
    <location>
        <begin position="172"/>
        <end position="198"/>
    </location>
</feature>
<organism evidence="2">
    <name type="scientific">Arabidopsis halleri subsp. halleri</name>
    <name type="common">Arabis halleri</name>
    <dbReference type="NCBI Taxonomy" id="81971"/>
    <lineage>
        <taxon>Eukaryota</taxon>
        <taxon>Viridiplantae</taxon>
        <taxon>Streptophyta</taxon>
        <taxon>Embryophyta</taxon>
        <taxon>Tracheophyta</taxon>
        <taxon>Spermatophyta</taxon>
        <taxon>Magnoliopsida</taxon>
        <taxon>eudicotyledons</taxon>
        <taxon>Gunneridae</taxon>
        <taxon>Pentapetalae</taxon>
        <taxon>rosids</taxon>
        <taxon>malvids</taxon>
        <taxon>Brassicales</taxon>
        <taxon>Brassicaceae</taxon>
        <taxon>Camelineae</taxon>
        <taxon>Arabidopsis</taxon>
    </lineage>
</organism>
<dbReference type="EMBL" id="HE601752">
    <property type="protein sequence ID" value="CCD74550.1"/>
    <property type="molecule type" value="Genomic_DNA"/>
</dbReference>
<feature type="region of interest" description="Disordered" evidence="1">
    <location>
        <begin position="1"/>
        <end position="66"/>
    </location>
</feature>
<name>I0J3J0_ARAHH</name>
<feature type="compositionally biased region" description="Basic residues" evidence="1">
    <location>
        <begin position="178"/>
        <end position="188"/>
    </location>
</feature>
<evidence type="ECO:0000256" key="1">
    <source>
        <dbReference type="SAM" id="MobiDB-lite"/>
    </source>
</evidence>
<protein>
    <recommendedName>
        <fullName evidence="3">Retrotransposon gag domain-containing protein</fullName>
    </recommendedName>
</protein>
<accession>I0J3J0</accession>
<evidence type="ECO:0008006" key="3">
    <source>
        <dbReference type="Google" id="ProtNLM"/>
    </source>
</evidence>
<feature type="compositionally biased region" description="Basic and acidic residues" evidence="1">
    <location>
        <begin position="34"/>
        <end position="52"/>
    </location>
</feature>
<dbReference type="AlphaFoldDB" id="I0J3J0"/>
<sequence length="519" mass="61009">MESIEFYSDEEIQGEEPYQVMSDEEDNYGSISWHDNDHSDSESRDEPGREAPEPEPPDSYNTNTGYSKPWIKFNDDFCSHEKKNYLKWEDDMEYEGATTKECHKQRPLRREEKPYHHILSHQVPTTSRQAKPRDKYFHTNPRVVQEVTQEVTQRASIWLKPHPHGRRDYLAERDSRTSKLKGGKLKHGANRDPLLSNPTRTYKTKLRLSLNDGYEYFGPEYFEFTGRERDYLKWELNMEKYFRYYSIPKEERLNYCLEQLMGSAKRWWDREEKDRRWYREPALKTWGQLKLLMRERYAPHMLSQPVQNSYLPKEPSRENTIHQHVSSNHNADQDSAKKNEKGTCARGEPSPIPEQLSETTTSSQVCRNKMYDQAALKERVIIQPCSAPTDLASKIIHIKAELIPNTLHGTQVSETYYLVQYWHSLIFERNFKNPIISISSIMHLILSLSASESTCTMKICEDQREATTVLRLLSDQSKQEVDSGLTHEKVQSNLFHYVYECPLTALIHLSCAKSIETHR</sequence>
<feature type="compositionally biased region" description="Basic and acidic residues" evidence="1">
    <location>
        <begin position="331"/>
        <end position="343"/>
    </location>
</feature>
<reference evidence="2" key="1">
    <citation type="journal article" date="2013" name="New Phytol.">
        <title>Plant Defensin type 1 (PDF1): protein promiscuity and expression variation within the Arabidopsis genus shed light on zinc tolerance acquisition in Arabidopsis halleri.</title>
        <authorList>
            <person name="Shahzad Z."/>
            <person name="Ranwez V."/>
            <person name="Fizames C."/>
            <person name="Marques L."/>
            <person name="Le Martret B."/>
            <person name="Alassimone J."/>
            <person name="Gode C."/>
            <person name="Lacombe E."/>
            <person name="Castillo T."/>
            <person name="Saumitou-Laprade P."/>
            <person name="Berthomieu P."/>
            <person name="Gosti F."/>
        </authorList>
    </citation>
    <scope>NUCLEOTIDE SEQUENCE</scope>
    <source>
        <tissue evidence="2">Leaves</tissue>
    </source>
</reference>
<evidence type="ECO:0000313" key="2">
    <source>
        <dbReference type="EMBL" id="CCD74550.1"/>
    </source>
</evidence>
<proteinExistence type="predicted"/>
<feature type="region of interest" description="Disordered" evidence="1">
    <location>
        <begin position="306"/>
        <end position="363"/>
    </location>
</feature>